<dbReference type="PROSITE" id="PS51450">
    <property type="entry name" value="LRR"/>
    <property type="match status" value="1"/>
</dbReference>
<dbReference type="EC" id="2.7.11.1" evidence="5"/>
<keyword evidence="15" id="KW-0418">Kinase</keyword>
<evidence type="ECO:0000256" key="15">
    <source>
        <dbReference type="ARBA" id="ARBA00022777"/>
    </source>
</evidence>
<dbReference type="SMART" id="SM00220">
    <property type="entry name" value="S_TKc"/>
    <property type="match status" value="1"/>
</dbReference>
<evidence type="ECO:0000256" key="8">
    <source>
        <dbReference type="ARBA" id="ARBA00022553"/>
    </source>
</evidence>
<evidence type="ECO:0000256" key="23">
    <source>
        <dbReference type="ARBA" id="ARBA00054320"/>
    </source>
</evidence>
<keyword evidence="30" id="KW-1185">Reference proteome</keyword>
<dbReference type="GO" id="GO:0005886">
    <property type="term" value="C:plasma membrane"/>
    <property type="evidence" value="ECO:0007669"/>
    <property type="project" value="UniProtKB-SubCell"/>
</dbReference>
<dbReference type="FunFam" id="3.80.10.10:FF:000129">
    <property type="entry name" value="Leucine-rich repeat receptor-like kinase"/>
    <property type="match status" value="1"/>
</dbReference>
<evidence type="ECO:0000256" key="27">
    <source>
        <dbReference type="SAM" id="Phobius"/>
    </source>
</evidence>
<dbReference type="GO" id="GO:0004674">
    <property type="term" value="F:protein serine/threonine kinase activity"/>
    <property type="evidence" value="ECO:0007669"/>
    <property type="project" value="UniProtKB-KW"/>
</dbReference>
<name>A0AAV8Q3A5_ENSVE</name>
<evidence type="ECO:0000256" key="14">
    <source>
        <dbReference type="ARBA" id="ARBA00022741"/>
    </source>
</evidence>
<dbReference type="FunFam" id="3.80.10.10:FF:000383">
    <property type="entry name" value="Leucine-rich repeat receptor protein kinase EMS1"/>
    <property type="match status" value="2"/>
</dbReference>
<comment type="similarity">
    <text evidence="4">Belongs to the protein kinase superfamily. Ser/Thr protein kinase family.</text>
</comment>
<comment type="caution">
    <text evidence="29">The sequence shown here is derived from an EMBL/GenBank/DDBJ whole genome shotgun (WGS) entry which is preliminary data.</text>
</comment>
<keyword evidence="12" id="KW-0732">Signal</keyword>
<keyword evidence="14 26" id="KW-0547">Nucleotide-binding</keyword>
<dbReference type="Pfam" id="PF08263">
    <property type="entry name" value="LRRNT_2"/>
    <property type="match status" value="1"/>
</dbReference>
<evidence type="ECO:0000256" key="2">
    <source>
        <dbReference type="ARBA" id="ARBA00004389"/>
    </source>
</evidence>
<dbReference type="InterPro" id="IPR003591">
    <property type="entry name" value="Leu-rich_rpt_typical-subtyp"/>
</dbReference>
<evidence type="ECO:0000256" key="6">
    <source>
        <dbReference type="ARBA" id="ARBA00022475"/>
    </source>
</evidence>
<dbReference type="InterPro" id="IPR001245">
    <property type="entry name" value="Ser-Thr/Tyr_kinase_cat_dom"/>
</dbReference>
<keyword evidence="16 26" id="KW-0067">ATP-binding</keyword>
<evidence type="ECO:0000256" key="12">
    <source>
        <dbReference type="ARBA" id="ARBA00022729"/>
    </source>
</evidence>
<keyword evidence="11 27" id="KW-0812">Transmembrane</keyword>
<dbReference type="InterPro" id="IPR001611">
    <property type="entry name" value="Leu-rich_rpt"/>
</dbReference>
<dbReference type="GO" id="GO:0005524">
    <property type="term" value="F:ATP binding"/>
    <property type="evidence" value="ECO:0007669"/>
    <property type="project" value="UniProtKB-UniRule"/>
</dbReference>
<dbReference type="Pfam" id="PF07714">
    <property type="entry name" value="PK_Tyr_Ser-Thr"/>
    <property type="match status" value="1"/>
</dbReference>
<dbReference type="Gene3D" id="3.80.10.10">
    <property type="entry name" value="Ribonuclease Inhibitor"/>
    <property type="match status" value="4"/>
</dbReference>
<keyword evidence="7" id="KW-0723">Serine/threonine-protein kinase</keyword>
<dbReference type="FunFam" id="3.30.200.20:FF:000432">
    <property type="entry name" value="LRR receptor-like serine/threonine-protein kinase EFR"/>
    <property type="match status" value="1"/>
</dbReference>
<comment type="catalytic activity">
    <reaction evidence="21">
        <text>L-threonyl-[protein] + ATP = O-phospho-L-threonyl-[protein] + ADP + H(+)</text>
        <dbReference type="Rhea" id="RHEA:46608"/>
        <dbReference type="Rhea" id="RHEA-COMP:11060"/>
        <dbReference type="Rhea" id="RHEA-COMP:11605"/>
        <dbReference type="ChEBI" id="CHEBI:15378"/>
        <dbReference type="ChEBI" id="CHEBI:30013"/>
        <dbReference type="ChEBI" id="CHEBI:30616"/>
        <dbReference type="ChEBI" id="CHEBI:61977"/>
        <dbReference type="ChEBI" id="CHEBI:456216"/>
        <dbReference type="EC" id="2.7.11.1"/>
    </reaction>
</comment>
<evidence type="ECO:0000256" key="3">
    <source>
        <dbReference type="ARBA" id="ARBA00004479"/>
    </source>
</evidence>
<keyword evidence="17 27" id="KW-1133">Transmembrane helix</keyword>
<dbReference type="CDD" id="cd14066">
    <property type="entry name" value="STKc_IRAK"/>
    <property type="match status" value="1"/>
</dbReference>
<evidence type="ECO:0000256" key="20">
    <source>
        <dbReference type="ARBA" id="ARBA00023180"/>
    </source>
</evidence>
<evidence type="ECO:0000256" key="25">
    <source>
        <dbReference type="ARBA" id="ARBA00072040"/>
    </source>
</evidence>
<dbReference type="SUPFAM" id="SSF56112">
    <property type="entry name" value="Protein kinase-like (PK-like)"/>
    <property type="match status" value="1"/>
</dbReference>
<evidence type="ECO:0000256" key="11">
    <source>
        <dbReference type="ARBA" id="ARBA00022692"/>
    </source>
</evidence>
<evidence type="ECO:0000256" key="9">
    <source>
        <dbReference type="ARBA" id="ARBA00022614"/>
    </source>
</evidence>
<evidence type="ECO:0000256" key="26">
    <source>
        <dbReference type="PROSITE-ProRule" id="PRU10141"/>
    </source>
</evidence>
<dbReference type="InterPro" id="IPR032675">
    <property type="entry name" value="LRR_dom_sf"/>
</dbReference>
<feature type="domain" description="Protein kinase" evidence="28">
    <location>
        <begin position="733"/>
        <end position="1029"/>
    </location>
</feature>
<accession>A0AAV8Q3A5</accession>
<evidence type="ECO:0000256" key="7">
    <source>
        <dbReference type="ARBA" id="ARBA00022527"/>
    </source>
</evidence>
<dbReference type="Pfam" id="PF23598">
    <property type="entry name" value="LRR_14"/>
    <property type="match status" value="1"/>
</dbReference>
<dbReference type="SMART" id="SM00369">
    <property type="entry name" value="LRR_TYP"/>
    <property type="match status" value="7"/>
</dbReference>
<gene>
    <name evidence="29" type="ORF">OPV22_030259</name>
</gene>
<evidence type="ECO:0000256" key="21">
    <source>
        <dbReference type="ARBA" id="ARBA00047899"/>
    </source>
</evidence>
<comment type="function">
    <text evidence="24">The processed protein kinase Xa21 chain released by protein cleavage after X.oryzae pv. oryzae protein Ax21 detection translocates into the nucleus where it can bind and regulate WRKY62, a transcription factor. Confers resistance to the bacterial pathogen X.oryzae pv. oryzae (Xoo).</text>
</comment>
<dbReference type="InterPro" id="IPR051809">
    <property type="entry name" value="Plant_receptor-like_S/T_kinase"/>
</dbReference>
<comment type="subcellular location">
    <subcellularLocation>
        <location evidence="1">Cell membrane</location>
        <topology evidence="1">Single-pass membrane protein</topology>
    </subcellularLocation>
    <subcellularLocation>
        <location evidence="2">Endoplasmic reticulum membrane</location>
        <topology evidence="2">Single-pass membrane protein</topology>
    </subcellularLocation>
    <subcellularLocation>
        <location evidence="3">Membrane</location>
        <topology evidence="3">Single-pass type I membrane protein</topology>
    </subcellularLocation>
</comment>
<keyword evidence="6" id="KW-1003">Cell membrane</keyword>
<dbReference type="FunFam" id="1.10.510.10:FF:000358">
    <property type="entry name" value="Putative leucine-rich repeat receptor-like serine/threonine-protein kinase"/>
    <property type="match status" value="1"/>
</dbReference>
<dbReference type="SUPFAM" id="SSF52058">
    <property type="entry name" value="L domain-like"/>
    <property type="match status" value="2"/>
</dbReference>
<dbReference type="Pfam" id="PF00560">
    <property type="entry name" value="LRR_1"/>
    <property type="match status" value="3"/>
</dbReference>
<dbReference type="InterPro" id="IPR017441">
    <property type="entry name" value="Protein_kinase_ATP_BS"/>
</dbReference>
<evidence type="ECO:0000256" key="17">
    <source>
        <dbReference type="ARBA" id="ARBA00022989"/>
    </source>
</evidence>
<evidence type="ECO:0000256" key="16">
    <source>
        <dbReference type="ARBA" id="ARBA00022840"/>
    </source>
</evidence>
<evidence type="ECO:0000256" key="18">
    <source>
        <dbReference type="ARBA" id="ARBA00023136"/>
    </source>
</evidence>
<keyword evidence="8" id="KW-0597">Phosphoprotein</keyword>
<feature type="transmembrane region" description="Helical" evidence="27">
    <location>
        <begin position="675"/>
        <end position="698"/>
    </location>
</feature>
<dbReference type="PROSITE" id="PS00107">
    <property type="entry name" value="PROTEIN_KINASE_ATP"/>
    <property type="match status" value="1"/>
</dbReference>
<dbReference type="AlphaFoldDB" id="A0AAV8Q3A5"/>
<evidence type="ECO:0000256" key="10">
    <source>
        <dbReference type="ARBA" id="ARBA00022679"/>
    </source>
</evidence>
<sequence length="1037" mass="110968">MGYNYSSSPKPSPPTNLSSSPDVLLFCCWASMDPSPVLLFAVLASLLLLPPFPSLRADSSSSSGAAMDREALLSLKASVESDPSGTLVSWNESSDLCRWSRVVCNGRSRVSTLDLHGLGLTGSVSPYVGNLSYLRFLYLQDNQLSGELPHQLGGLLHLEILNASSNLIAGAIPANLSRCSSLTTLDLSQNLISGSIPSHLELLSKLQVLNLGKNNLTGTIPSAIGNLSSLTTLNLGTNALGGSIPGDVGRLHALKDLQIAVNHLAGHVPPTLYNLSSIVFLDFASNFLFGEIPGDVGYRLPNLVNFHFCFNQFTGLIPPSLHNVTSIESLRFSHNFLHGPIPPGLGNLRNLVMYNIGFNQIVSSGADGLGFITSLTNSTRLQHLSIDGNLLEGVIPDSVGNLSSRLYKFYSDANRISGSIPASIGQLSSLALLTMSHNSISGGIPPEVGQLRQLRVLSLADNRLSGEIPAAIGNLTMLTELQLGGNQLEGSIPSTVGQLQQLQSMDASGNKLEGSIPKELFTISSLASLLNLSENSLSGPLPEGISDLANVVAIDLSGNMLSGNITPSIGNCRSLQILSMSNNSFSGPIPDAIGDLKGLRSIDLSLNQLSGPIPQSLGELEGLEFLNLSYNHLEGVVPSQGVFRNLSAVHLEGNTKLCWSSSACMNTRNRAKLPLFSIVIVTAFIVFLMATTICVFFVKTRRRTAKISTKPDSTRGQHPLISYEELHRATESFHPRNLVGTGSFGSVYKGVLRDGLQVAVKVLNLAAGGALKSFVAECDALRNARHRNLVKLITVCLSLDPRNEEFRALVYEFMGNGSLEEWIRGKRRHEDGSGLSLLERLDAAIDVASALDYLHNDCEVPVVHCDLKPSNVVLDSDMTAKVGDFGLAKVLVDMESTATHGLKGSIGYIPPEYGFGGKASAKGDVYSYGVMLLELITGKSPTDECFEGDLSLERWVRAAFPDELTRVLDAELTKVSICHGGREISREKQDECLVSVTGVGLSCAKESPDARLTIREALSQLKGIRDGLLKLELAITI</sequence>
<dbReference type="Gene3D" id="1.10.510.10">
    <property type="entry name" value="Transferase(Phosphotransferase) domain 1"/>
    <property type="match status" value="1"/>
</dbReference>
<keyword evidence="18 27" id="KW-0472">Membrane</keyword>
<keyword evidence="9" id="KW-0433">Leucine-rich repeat</keyword>
<keyword evidence="19" id="KW-0675">Receptor</keyword>
<dbReference type="EMBL" id="JAQQAF010000008">
    <property type="protein sequence ID" value="KAJ8467707.1"/>
    <property type="molecule type" value="Genomic_DNA"/>
</dbReference>
<evidence type="ECO:0000256" key="13">
    <source>
        <dbReference type="ARBA" id="ARBA00022737"/>
    </source>
</evidence>
<comment type="function">
    <text evidence="23">Receptor kinase that detects X.oryzae pv. oryzae protein Ax21 to promote innate immunity. Following X.oryzae pv. oryzae protein Ax21 detection, undergoes cleavage, releasing the processed protein kinase Xa21 chain.</text>
</comment>
<dbReference type="PROSITE" id="PS50011">
    <property type="entry name" value="PROTEIN_KINASE_DOM"/>
    <property type="match status" value="1"/>
</dbReference>
<evidence type="ECO:0000256" key="24">
    <source>
        <dbReference type="ARBA" id="ARBA00056628"/>
    </source>
</evidence>
<evidence type="ECO:0000313" key="29">
    <source>
        <dbReference type="EMBL" id="KAJ8467707.1"/>
    </source>
</evidence>
<protein>
    <recommendedName>
        <fullName evidence="25">Receptor kinase-like protein Xa21</fullName>
        <ecNumber evidence="5">2.7.11.1</ecNumber>
    </recommendedName>
</protein>
<evidence type="ECO:0000313" key="30">
    <source>
        <dbReference type="Proteomes" id="UP001222027"/>
    </source>
</evidence>
<dbReference type="InterPro" id="IPR055414">
    <property type="entry name" value="LRR_R13L4/SHOC2-like"/>
</dbReference>
<evidence type="ECO:0000256" key="5">
    <source>
        <dbReference type="ARBA" id="ARBA00012513"/>
    </source>
</evidence>
<organism evidence="29 30">
    <name type="scientific">Ensete ventricosum</name>
    <name type="common">Abyssinian banana</name>
    <name type="synonym">Musa ensete</name>
    <dbReference type="NCBI Taxonomy" id="4639"/>
    <lineage>
        <taxon>Eukaryota</taxon>
        <taxon>Viridiplantae</taxon>
        <taxon>Streptophyta</taxon>
        <taxon>Embryophyta</taxon>
        <taxon>Tracheophyta</taxon>
        <taxon>Spermatophyta</taxon>
        <taxon>Magnoliopsida</taxon>
        <taxon>Liliopsida</taxon>
        <taxon>Zingiberales</taxon>
        <taxon>Musaceae</taxon>
        <taxon>Ensete</taxon>
    </lineage>
</organism>
<dbReference type="InterPro" id="IPR011009">
    <property type="entry name" value="Kinase-like_dom_sf"/>
</dbReference>
<dbReference type="InterPro" id="IPR013210">
    <property type="entry name" value="LRR_N_plant-typ"/>
</dbReference>
<evidence type="ECO:0000256" key="22">
    <source>
        <dbReference type="ARBA" id="ARBA00048679"/>
    </source>
</evidence>
<proteinExistence type="inferred from homology"/>
<comment type="catalytic activity">
    <reaction evidence="22">
        <text>L-seryl-[protein] + ATP = O-phospho-L-seryl-[protein] + ADP + H(+)</text>
        <dbReference type="Rhea" id="RHEA:17989"/>
        <dbReference type="Rhea" id="RHEA-COMP:9863"/>
        <dbReference type="Rhea" id="RHEA-COMP:11604"/>
        <dbReference type="ChEBI" id="CHEBI:15378"/>
        <dbReference type="ChEBI" id="CHEBI:29999"/>
        <dbReference type="ChEBI" id="CHEBI:30616"/>
        <dbReference type="ChEBI" id="CHEBI:83421"/>
        <dbReference type="ChEBI" id="CHEBI:456216"/>
        <dbReference type="EC" id="2.7.11.1"/>
    </reaction>
</comment>
<dbReference type="Proteomes" id="UP001222027">
    <property type="component" value="Unassembled WGS sequence"/>
</dbReference>
<evidence type="ECO:0000256" key="1">
    <source>
        <dbReference type="ARBA" id="ARBA00004162"/>
    </source>
</evidence>
<dbReference type="InterPro" id="IPR008271">
    <property type="entry name" value="Ser/Thr_kinase_AS"/>
</dbReference>
<dbReference type="PANTHER" id="PTHR27008:SF357">
    <property type="entry name" value="PROTEIN KINASE DOMAIN-CONTAINING PROTEIN"/>
    <property type="match status" value="1"/>
</dbReference>
<feature type="binding site" evidence="26">
    <location>
        <position position="761"/>
    </location>
    <ligand>
        <name>ATP</name>
        <dbReference type="ChEBI" id="CHEBI:30616"/>
    </ligand>
</feature>
<reference evidence="29 30" key="1">
    <citation type="submission" date="2022-12" db="EMBL/GenBank/DDBJ databases">
        <title>Chromosome-scale assembly of the Ensete ventricosum genome.</title>
        <authorList>
            <person name="Dussert Y."/>
            <person name="Stocks J."/>
            <person name="Wendawek A."/>
            <person name="Woldeyes F."/>
            <person name="Nichols R.A."/>
            <person name="Borrell J.S."/>
        </authorList>
    </citation>
    <scope>NUCLEOTIDE SEQUENCE [LARGE SCALE GENOMIC DNA]</scope>
    <source>
        <strain evidence="30">cv. Maze</strain>
        <tissue evidence="29">Seeds</tissue>
    </source>
</reference>
<dbReference type="Gene3D" id="3.30.200.20">
    <property type="entry name" value="Phosphorylase Kinase, domain 1"/>
    <property type="match status" value="1"/>
</dbReference>
<dbReference type="Pfam" id="PF13855">
    <property type="entry name" value="LRR_8"/>
    <property type="match status" value="1"/>
</dbReference>
<evidence type="ECO:0000259" key="28">
    <source>
        <dbReference type="PROSITE" id="PS50011"/>
    </source>
</evidence>
<evidence type="ECO:0000256" key="4">
    <source>
        <dbReference type="ARBA" id="ARBA00008684"/>
    </source>
</evidence>
<evidence type="ECO:0000256" key="19">
    <source>
        <dbReference type="ARBA" id="ARBA00023170"/>
    </source>
</evidence>
<keyword evidence="13" id="KW-0677">Repeat</keyword>
<dbReference type="PROSITE" id="PS00108">
    <property type="entry name" value="PROTEIN_KINASE_ST"/>
    <property type="match status" value="1"/>
</dbReference>
<dbReference type="FunFam" id="3.80.10.10:FF:000288">
    <property type="entry name" value="LRR receptor-like serine/threonine-protein kinase EFR"/>
    <property type="match status" value="1"/>
</dbReference>
<dbReference type="GO" id="GO:0005789">
    <property type="term" value="C:endoplasmic reticulum membrane"/>
    <property type="evidence" value="ECO:0007669"/>
    <property type="project" value="UniProtKB-SubCell"/>
</dbReference>
<dbReference type="PANTHER" id="PTHR27008">
    <property type="entry name" value="OS04G0122200 PROTEIN"/>
    <property type="match status" value="1"/>
</dbReference>
<keyword evidence="10" id="KW-0808">Transferase</keyword>
<dbReference type="InterPro" id="IPR000719">
    <property type="entry name" value="Prot_kinase_dom"/>
</dbReference>
<keyword evidence="20" id="KW-0325">Glycoprotein</keyword>